<dbReference type="InterPro" id="IPR012867">
    <property type="entry name" value="DUF1648"/>
</dbReference>
<dbReference type="EMBL" id="JBHUMR010000002">
    <property type="protein sequence ID" value="MFD2615910.1"/>
    <property type="molecule type" value="Genomic_DNA"/>
</dbReference>
<feature type="transmembrane region" description="Helical" evidence="1">
    <location>
        <begin position="198"/>
        <end position="219"/>
    </location>
</feature>
<keyword evidence="4" id="KW-1185">Reference proteome</keyword>
<dbReference type="Pfam" id="PF07853">
    <property type="entry name" value="DUF1648"/>
    <property type="match status" value="1"/>
</dbReference>
<keyword evidence="1" id="KW-1133">Transmembrane helix</keyword>
<name>A0ABW5PM81_9BACI</name>
<reference evidence="4" key="1">
    <citation type="journal article" date="2019" name="Int. J. Syst. Evol. Microbiol.">
        <title>The Global Catalogue of Microorganisms (GCM) 10K type strain sequencing project: providing services to taxonomists for standard genome sequencing and annotation.</title>
        <authorList>
            <consortium name="The Broad Institute Genomics Platform"/>
            <consortium name="The Broad Institute Genome Sequencing Center for Infectious Disease"/>
            <person name="Wu L."/>
            <person name="Ma J."/>
        </authorList>
    </citation>
    <scope>NUCLEOTIDE SEQUENCE [LARGE SCALE GENOMIC DNA]</scope>
    <source>
        <strain evidence="4">TISTR 2241</strain>
    </source>
</reference>
<dbReference type="PANTHER" id="PTHR37810:SF5">
    <property type="entry name" value="IMMUNITY PROTEIN SDPI"/>
    <property type="match status" value="1"/>
</dbReference>
<feature type="transmembrane region" description="Helical" evidence="1">
    <location>
        <begin position="20"/>
        <end position="40"/>
    </location>
</feature>
<dbReference type="InterPro" id="IPR025962">
    <property type="entry name" value="SdpI/YhfL"/>
</dbReference>
<evidence type="ECO:0000313" key="4">
    <source>
        <dbReference type="Proteomes" id="UP001597458"/>
    </source>
</evidence>
<evidence type="ECO:0000259" key="2">
    <source>
        <dbReference type="Pfam" id="PF07853"/>
    </source>
</evidence>
<dbReference type="Pfam" id="PF13630">
    <property type="entry name" value="SdpI"/>
    <property type="match status" value="1"/>
</dbReference>
<dbReference type="InterPro" id="IPR026272">
    <property type="entry name" value="SdpI"/>
</dbReference>
<dbReference type="PIRSF" id="PIRSF038959">
    <property type="entry name" value="SdpI"/>
    <property type="match status" value="1"/>
</dbReference>
<feature type="transmembrane region" description="Helical" evidence="1">
    <location>
        <begin position="60"/>
        <end position="77"/>
    </location>
</feature>
<organism evidence="3 4">
    <name type="scientific">Terrilactibacillus laevilacticus</name>
    <dbReference type="NCBI Taxonomy" id="1380157"/>
    <lineage>
        <taxon>Bacteria</taxon>
        <taxon>Bacillati</taxon>
        <taxon>Bacillota</taxon>
        <taxon>Bacilli</taxon>
        <taxon>Bacillales</taxon>
        <taxon>Bacillaceae</taxon>
        <taxon>Terrilactibacillus</taxon>
    </lineage>
</organism>
<keyword evidence="1" id="KW-0472">Membrane</keyword>
<feature type="transmembrane region" description="Helical" evidence="1">
    <location>
        <begin position="174"/>
        <end position="192"/>
    </location>
</feature>
<feature type="transmembrane region" description="Helical" evidence="1">
    <location>
        <begin position="98"/>
        <end position="122"/>
    </location>
</feature>
<accession>A0ABW5PM81</accession>
<evidence type="ECO:0000313" key="3">
    <source>
        <dbReference type="EMBL" id="MFD2615910.1"/>
    </source>
</evidence>
<dbReference type="RefSeq" id="WP_141191923.1">
    <property type="nucleotide sequence ID" value="NZ_JBHUMR010000002.1"/>
</dbReference>
<feature type="transmembrane region" description="Helical" evidence="1">
    <location>
        <begin position="128"/>
        <end position="145"/>
    </location>
</feature>
<protein>
    <submittedName>
        <fullName evidence="3">SdpI family protein</fullName>
    </submittedName>
</protein>
<evidence type="ECO:0000256" key="1">
    <source>
        <dbReference type="SAM" id="Phobius"/>
    </source>
</evidence>
<dbReference type="PANTHER" id="PTHR37810">
    <property type="entry name" value="IMMUNITY PROTEIN SDPI"/>
    <property type="match status" value="1"/>
</dbReference>
<comment type="caution">
    <text evidence="3">The sequence shown here is derived from an EMBL/GenBank/DDBJ whole genome shotgun (WGS) entry which is preliminary data.</text>
</comment>
<sequence>MVYGFSNKGRKGANEMKKHWFSLLLLIFTIIVTCISYPYLPQQIAVHWNYRGIPDSFSHKSFGAFVIPVIMLVLYLVSLKLPKIDPKKKNYERFQGTYFRIINGILLFLFLIQLMQIISGLGKANPKYIIPELIGLLFIYIGNLSPKFKPNYFIGIRTPWTLANDVVWKKTHRLGGKIFVILGLLLLLVPVLPVAIQAYFTVIVILICLASIVFSSYYFSIKL</sequence>
<proteinExistence type="predicted"/>
<gene>
    <name evidence="3" type="ORF">ACFSTF_00945</name>
</gene>
<keyword evidence="1" id="KW-0812">Transmembrane</keyword>
<feature type="domain" description="DUF1648" evidence="2">
    <location>
        <begin position="24"/>
        <end position="72"/>
    </location>
</feature>
<dbReference type="Proteomes" id="UP001597458">
    <property type="component" value="Unassembled WGS sequence"/>
</dbReference>